<feature type="domain" description="SLH" evidence="3">
    <location>
        <begin position="85"/>
        <end position="148"/>
    </location>
</feature>
<feature type="chain" id="PRO_5035215382" evidence="2">
    <location>
        <begin position="29"/>
        <end position="656"/>
    </location>
</feature>
<name>A0A8J7ANM0_9CYAN</name>
<evidence type="ECO:0000256" key="1">
    <source>
        <dbReference type="SAM" id="MobiDB-lite"/>
    </source>
</evidence>
<feature type="domain" description="SLH" evidence="3">
    <location>
        <begin position="24"/>
        <end position="84"/>
    </location>
</feature>
<protein>
    <submittedName>
        <fullName evidence="4">DUF3370 family protein</fullName>
    </submittedName>
</protein>
<dbReference type="Pfam" id="PF00395">
    <property type="entry name" value="SLH"/>
    <property type="match status" value="3"/>
</dbReference>
<sequence length="656" mass="72304">MRLLGKFSNQTAILLASLSCFWSSEVLAFPDVQNHWAKACIQEMTPRNLVTGYPDGNFRPQSTITRAEFAVLMLNGFPNAPIKRGSITFKDVSQNHWANSAIQRAYQRAFFTGYPGRIFQPNQPIPRVQAIAVLSDAMGYNAPSNAAATLRNYYSDASQIPNYAKGAIAAASLNSLVVNYPNVKALQPNKSATRGEIAALLCRALSIYAVEPQYIAGVEVREQSVLPLPGKLNTVPVLNSNSPELIRQGGILLSTFPPAQKRFPNAHLDYAFNGRFDIFSHHIARAETPAETRPLYQGILLHNPGNEPVTIKVLQAASYLGNPDAPFRELPPMVDNPNNTVYSGPGSRVMGDVLQDVRQATFPAQLILPPKESRLLMNLPIPIQRTPASNGRSTMMRVESDGAVYAASLAMKAPRNSGGNYRPPTLSEWQNLVETGNLAGPRDSTPTPLDPPRHPTVFGRVAGVSEGSHWTARLTDNPNQNYLSIPRSLSGSGSSRSREAISYVLGTVHLITLATEQIQSARMLRRYPDTAYFAHSNYGVEYNLVLPLKNTTNQAQTVTITFETPLKDEGGSGRLLFKNPYNQRVFFRGTVRTRYPDERGTMQTRYVHLVQRRGEQGQPLVTLDLPPGDSKTVEVDFIYPPDVTPPQVLTVRTVEK</sequence>
<proteinExistence type="predicted"/>
<keyword evidence="5" id="KW-1185">Reference proteome</keyword>
<evidence type="ECO:0000259" key="3">
    <source>
        <dbReference type="PROSITE" id="PS51272"/>
    </source>
</evidence>
<evidence type="ECO:0000313" key="5">
    <source>
        <dbReference type="Proteomes" id="UP000654482"/>
    </source>
</evidence>
<dbReference type="PROSITE" id="PS51257">
    <property type="entry name" value="PROKAR_LIPOPROTEIN"/>
    <property type="match status" value="1"/>
</dbReference>
<dbReference type="AlphaFoldDB" id="A0A8J7ANM0"/>
<dbReference type="InterPro" id="IPR001119">
    <property type="entry name" value="SLH_dom"/>
</dbReference>
<evidence type="ECO:0000313" key="4">
    <source>
        <dbReference type="EMBL" id="MBE9115038.1"/>
    </source>
</evidence>
<gene>
    <name evidence="4" type="ORF">IQ249_03910</name>
</gene>
<dbReference type="PROSITE" id="PS51272">
    <property type="entry name" value="SLH"/>
    <property type="match status" value="3"/>
</dbReference>
<organism evidence="4 5">
    <name type="scientific">Lusitaniella coriacea LEGE 07157</name>
    <dbReference type="NCBI Taxonomy" id="945747"/>
    <lineage>
        <taxon>Bacteria</taxon>
        <taxon>Bacillati</taxon>
        <taxon>Cyanobacteriota</taxon>
        <taxon>Cyanophyceae</taxon>
        <taxon>Spirulinales</taxon>
        <taxon>Lusitaniellaceae</taxon>
        <taxon>Lusitaniella</taxon>
    </lineage>
</organism>
<keyword evidence="2" id="KW-0732">Signal</keyword>
<dbReference type="PANTHER" id="PTHR43308:SF5">
    <property type="entry name" value="S-LAYER PROTEIN _ PEPTIDOGLYCAN ENDO-BETA-N-ACETYLGLUCOSAMINIDASE"/>
    <property type="match status" value="1"/>
</dbReference>
<feature type="region of interest" description="Disordered" evidence="1">
    <location>
        <begin position="475"/>
        <end position="496"/>
    </location>
</feature>
<feature type="domain" description="SLH" evidence="3">
    <location>
        <begin position="151"/>
        <end position="215"/>
    </location>
</feature>
<dbReference type="Pfam" id="PF11850">
    <property type="entry name" value="DUF3370"/>
    <property type="match status" value="1"/>
</dbReference>
<dbReference type="PANTHER" id="PTHR43308">
    <property type="entry name" value="OUTER MEMBRANE PROTEIN ALPHA-RELATED"/>
    <property type="match status" value="1"/>
</dbReference>
<dbReference type="RefSeq" id="WP_194028125.1">
    <property type="nucleotide sequence ID" value="NZ_JADEWZ010000004.1"/>
</dbReference>
<dbReference type="Proteomes" id="UP000654482">
    <property type="component" value="Unassembled WGS sequence"/>
</dbReference>
<evidence type="ECO:0000256" key="2">
    <source>
        <dbReference type="SAM" id="SignalP"/>
    </source>
</evidence>
<comment type="caution">
    <text evidence="4">The sequence shown here is derived from an EMBL/GenBank/DDBJ whole genome shotgun (WGS) entry which is preliminary data.</text>
</comment>
<dbReference type="EMBL" id="JADEWZ010000004">
    <property type="protein sequence ID" value="MBE9115038.1"/>
    <property type="molecule type" value="Genomic_DNA"/>
</dbReference>
<dbReference type="InterPro" id="IPR021801">
    <property type="entry name" value="DUF3370"/>
</dbReference>
<reference evidence="4" key="1">
    <citation type="submission" date="2020-10" db="EMBL/GenBank/DDBJ databases">
        <authorList>
            <person name="Castelo-Branco R."/>
            <person name="Eusebio N."/>
            <person name="Adriana R."/>
            <person name="Vieira A."/>
            <person name="Brugerolle De Fraissinette N."/>
            <person name="Rezende De Castro R."/>
            <person name="Schneider M.P."/>
            <person name="Vasconcelos V."/>
            <person name="Leao P.N."/>
        </authorList>
    </citation>
    <scope>NUCLEOTIDE SEQUENCE</scope>
    <source>
        <strain evidence="4">LEGE 07157</strain>
    </source>
</reference>
<dbReference type="InterPro" id="IPR051465">
    <property type="entry name" value="Cell_Envelope_Struct_Comp"/>
</dbReference>
<feature type="signal peptide" evidence="2">
    <location>
        <begin position="1"/>
        <end position="28"/>
    </location>
</feature>
<accession>A0A8J7ANM0</accession>